<dbReference type="PROSITE" id="PS51866">
    <property type="entry name" value="MOP"/>
    <property type="match status" value="1"/>
</dbReference>
<evidence type="ECO:0000256" key="4">
    <source>
        <dbReference type="ARBA" id="ARBA00022741"/>
    </source>
</evidence>
<evidence type="ECO:0000259" key="10">
    <source>
        <dbReference type="PROSITE" id="PS51866"/>
    </source>
</evidence>
<dbReference type="AlphaFoldDB" id="A0A842HC28"/>
<dbReference type="PANTHER" id="PTHR43514">
    <property type="entry name" value="ABC TRANSPORTER I FAMILY MEMBER 10"/>
    <property type="match status" value="1"/>
</dbReference>
<comment type="caution">
    <text evidence="11">The sequence shown here is derived from an EMBL/GenBank/DDBJ whole genome shotgun (WGS) entry which is preliminary data.</text>
</comment>
<dbReference type="InterPro" id="IPR003593">
    <property type="entry name" value="AAA+_ATPase"/>
</dbReference>
<reference evidence="11 12" key="1">
    <citation type="submission" date="2020-07" db="EMBL/GenBank/DDBJ databases">
        <authorList>
            <person name="Feng X."/>
        </authorList>
    </citation>
    <scope>NUCLEOTIDE SEQUENCE [LARGE SCALE GENOMIC DNA]</scope>
    <source>
        <strain evidence="11 12">JCM31066</strain>
    </source>
</reference>
<dbReference type="Gene3D" id="2.40.50.100">
    <property type="match status" value="1"/>
</dbReference>
<keyword evidence="4" id="KW-0547">Nucleotide-binding</keyword>
<proteinExistence type="predicted"/>
<evidence type="ECO:0000256" key="8">
    <source>
        <dbReference type="PROSITE-ProRule" id="PRU01213"/>
    </source>
</evidence>
<evidence type="ECO:0000256" key="2">
    <source>
        <dbReference type="ARBA" id="ARBA00022475"/>
    </source>
</evidence>
<keyword evidence="5" id="KW-0067">ATP-binding</keyword>
<evidence type="ECO:0000256" key="6">
    <source>
        <dbReference type="ARBA" id="ARBA00022967"/>
    </source>
</evidence>
<evidence type="ECO:0000256" key="5">
    <source>
        <dbReference type="ARBA" id="ARBA00022840"/>
    </source>
</evidence>
<organism evidence="11 12">
    <name type="scientific">Ruficoccus amylovorans</name>
    <dbReference type="NCBI Taxonomy" id="1804625"/>
    <lineage>
        <taxon>Bacteria</taxon>
        <taxon>Pseudomonadati</taxon>
        <taxon>Verrucomicrobiota</taxon>
        <taxon>Opitutia</taxon>
        <taxon>Puniceicoccales</taxon>
        <taxon>Cerasicoccaceae</taxon>
        <taxon>Ruficoccus</taxon>
    </lineage>
</organism>
<dbReference type="PANTHER" id="PTHR43514:SF4">
    <property type="entry name" value="ABC TRANSPORTER I FAMILY MEMBER 10"/>
    <property type="match status" value="1"/>
</dbReference>
<dbReference type="InterPro" id="IPR050334">
    <property type="entry name" value="Molybdenum_import_ModC"/>
</dbReference>
<dbReference type="Gene3D" id="3.40.50.300">
    <property type="entry name" value="P-loop containing nucleotide triphosphate hydrolases"/>
    <property type="match status" value="1"/>
</dbReference>
<keyword evidence="1" id="KW-0813">Transport</keyword>
<keyword evidence="12" id="KW-1185">Reference proteome</keyword>
<protein>
    <submittedName>
        <fullName evidence="11">TOBE-like domain-containing protein</fullName>
    </submittedName>
</protein>
<sequence length="369" mass="40309">MDTQLEIRLKVPLDQFVLDLEYASAQPVIGVFGPSGCGKTTLLETVAGIRRMAGMAGVIRFGGTDWLDSARKVNLPPQQRDIGYVPQDHLLFPHLSVEKNLLAGQARAIRSRHDPEATFRDVTETLHLEPLLGRTVATLSGGECQRVALGRALCSGPRLLLLDEPLASLDITLRRRVLPFLLKVRDRFRIPMLIVSHDPFELQALCSEVIALRRGRIIACEPPARLFTREDIYPMAASQGFENVLPSVVTAHGGHKTSVRLGEDGSGPEVNVLPVEVEPGERLMLGFPASDILIATARFEGLSARNILPAVLTDIRPLGDRHIALARLEGGSLEPLAVEITPDAVRELGLRPGKSVYLLMKSSAIRAYS</sequence>
<accession>A0A842HC28</accession>
<feature type="domain" description="Mop" evidence="10">
    <location>
        <begin position="301"/>
        <end position="369"/>
    </location>
</feature>
<dbReference type="Proteomes" id="UP000546464">
    <property type="component" value="Unassembled WGS sequence"/>
</dbReference>
<dbReference type="SUPFAM" id="SSF52540">
    <property type="entry name" value="P-loop containing nucleoside triphosphate hydrolases"/>
    <property type="match status" value="1"/>
</dbReference>
<dbReference type="InterPro" id="IPR003439">
    <property type="entry name" value="ABC_transporter-like_ATP-bd"/>
</dbReference>
<evidence type="ECO:0000256" key="3">
    <source>
        <dbReference type="ARBA" id="ARBA00022505"/>
    </source>
</evidence>
<name>A0A842HC28_9BACT</name>
<dbReference type="SMART" id="SM00382">
    <property type="entry name" value="AAA"/>
    <property type="match status" value="1"/>
</dbReference>
<dbReference type="InterPro" id="IPR027417">
    <property type="entry name" value="P-loop_NTPase"/>
</dbReference>
<dbReference type="InterPro" id="IPR004606">
    <property type="entry name" value="Mop_domain"/>
</dbReference>
<evidence type="ECO:0000313" key="12">
    <source>
        <dbReference type="Proteomes" id="UP000546464"/>
    </source>
</evidence>
<dbReference type="InterPro" id="IPR005116">
    <property type="entry name" value="Transp-assoc_OB_typ1"/>
</dbReference>
<dbReference type="EMBL" id="JACHVB010000012">
    <property type="protein sequence ID" value="MBC2593114.1"/>
    <property type="molecule type" value="Genomic_DNA"/>
</dbReference>
<dbReference type="GO" id="GO:0005524">
    <property type="term" value="F:ATP binding"/>
    <property type="evidence" value="ECO:0007669"/>
    <property type="project" value="UniProtKB-KW"/>
</dbReference>
<dbReference type="GO" id="GO:0016887">
    <property type="term" value="F:ATP hydrolysis activity"/>
    <property type="evidence" value="ECO:0007669"/>
    <property type="project" value="InterPro"/>
</dbReference>
<evidence type="ECO:0000256" key="7">
    <source>
        <dbReference type="ARBA" id="ARBA00023136"/>
    </source>
</evidence>
<keyword evidence="2" id="KW-1003">Cell membrane</keyword>
<dbReference type="SUPFAM" id="SSF50331">
    <property type="entry name" value="MOP-like"/>
    <property type="match status" value="1"/>
</dbReference>
<dbReference type="RefSeq" id="WP_185674111.1">
    <property type="nucleotide sequence ID" value="NZ_JACHVB010000012.1"/>
</dbReference>
<evidence type="ECO:0000259" key="9">
    <source>
        <dbReference type="PROSITE" id="PS50893"/>
    </source>
</evidence>
<feature type="domain" description="ABC transporter" evidence="9">
    <location>
        <begin position="1"/>
        <end position="239"/>
    </location>
</feature>
<dbReference type="Pfam" id="PF00005">
    <property type="entry name" value="ABC_tran"/>
    <property type="match status" value="1"/>
</dbReference>
<dbReference type="PROSITE" id="PS00211">
    <property type="entry name" value="ABC_TRANSPORTER_1"/>
    <property type="match status" value="1"/>
</dbReference>
<keyword evidence="3 8" id="KW-0500">Molybdenum</keyword>
<evidence type="ECO:0000313" key="11">
    <source>
        <dbReference type="EMBL" id="MBC2593114.1"/>
    </source>
</evidence>
<evidence type="ECO:0000256" key="1">
    <source>
        <dbReference type="ARBA" id="ARBA00022448"/>
    </source>
</evidence>
<dbReference type="PROSITE" id="PS50893">
    <property type="entry name" value="ABC_TRANSPORTER_2"/>
    <property type="match status" value="1"/>
</dbReference>
<gene>
    <name evidence="11" type="ORF">H5P28_02455</name>
</gene>
<dbReference type="Pfam" id="PF03459">
    <property type="entry name" value="TOBE"/>
    <property type="match status" value="1"/>
</dbReference>
<keyword evidence="7" id="KW-0472">Membrane</keyword>
<keyword evidence="6" id="KW-1278">Translocase</keyword>
<dbReference type="GO" id="GO:0015689">
    <property type="term" value="P:molybdate ion transport"/>
    <property type="evidence" value="ECO:0007669"/>
    <property type="project" value="InterPro"/>
</dbReference>
<dbReference type="InterPro" id="IPR017871">
    <property type="entry name" value="ABC_transporter-like_CS"/>
</dbReference>
<dbReference type="InterPro" id="IPR008995">
    <property type="entry name" value="Mo/tungstate-bd_C_term_dom"/>
</dbReference>